<feature type="compositionally biased region" description="Polar residues" evidence="1">
    <location>
        <begin position="28"/>
        <end position="44"/>
    </location>
</feature>
<evidence type="ECO:0000256" key="1">
    <source>
        <dbReference type="SAM" id="MobiDB-lite"/>
    </source>
</evidence>
<dbReference type="Proteomes" id="UP000189796">
    <property type="component" value="Chromosome I"/>
</dbReference>
<proteinExistence type="predicted"/>
<dbReference type="EMBL" id="LT670817">
    <property type="protein sequence ID" value="SHH25146.1"/>
    <property type="molecule type" value="Genomic_DNA"/>
</dbReference>
<accession>A0A1M5RG79</accession>
<name>A0A1M5RG79_9BRAD</name>
<sequence length="81" mass="8541">MQDFLAFDVALAGGTAGPASPALPMKPFSNTTKSSGNRCGPSLSANQQRGWIVMAVILSAIYRHFLKAAVFGMVATQGVRR</sequence>
<organism evidence="2 3">
    <name type="scientific">Bradyrhizobium erythrophlei</name>
    <dbReference type="NCBI Taxonomy" id="1437360"/>
    <lineage>
        <taxon>Bacteria</taxon>
        <taxon>Pseudomonadati</taxon>
        <taxon>Pseudomonadota</taxon>
        <taxon>Alphaproteobacteria</taxon>
        <taxon>Hyphomicrobiales</taxon>
        <taxon>Nitrobacteraceae</taxon>
        <taxon>Bradyrhizobium</taxon>
    </lineage>
</organism>
<dbReference type="AlphaFoldDB" id="A0A1M5RG79"/>
<reference evidence="2 3" key="1">
    <citation type="submission" date="2016-11" db="EMBL/GenBank/DDBJ databases">
        <authorList>
            <person name="Jaros S."/>
            <person name="Januszkiewicz K."/>
            <person name="Wedrychowicz H."/>
        </authorList>
    </citation>
    <scope>NUCLEOTIDE SEQUENCE [LARGE SCALE GENOMIC DNA]</scope>
    <source>
        <strain evidence="2 3">GAS138</strain>
    </source>
</reference>
<evidence type="ECO:0000313" key="3">
    <source>
        <dbReference type="Proteomes" id="UP000189796"/>
    </source>
</evidence>
<dbReference type="RefSeq" id="WP_154072394.1">
    <property type="nucleotide sequence ID" value="NZ_LT670817.1"/>
</dbReference>
<evidence type="ECO:0000313" key="2">
    <source>
        <dbReference type="EMBL" id="SHH25146.1"/>
    </source>
</evidence>
<gene>
    <name evidence="2" type="ORF">SAMN05443248_4214</name>
</gene>
<protein>
    <submittedName>
        <fullName evidence="2">Uncharacterized protein</fullName>
    </submittedName>
</protein>
<feature type="region of interest" description="Disordered" evidence="1">
    <location>
        <begin position="15"/>
        <end position="44"/>
    </location>
</feature>